<dbReference type="InterPro" id="IPR036156">
    <property type="entry name" value="Beta-gal/glucu_dom_sf"/>
</dbReference>
<dbReference type="PANTHER" id="PTHR46323:SF2">
    <property type="entry name" value="BETA-GALACTOSIDASE"/>
    <property type="match status" value="1"/>
</dbReference>
<dbReference type="GO" id="GO:0004565">
    <property type="term" value="F:beta-galactosidase activity"/>
    <property type="evidence" value="ECO:0007669"/>
    <property type="project" value="UniProtKB-EC"/>
</dbReference>
<gene>
    <name evidence="12" type="ORF">HMPREF1074_01502</name>
</gene>
<dbReference type="InterPro" id="IPR011013">
    <property type="entry name" value="Gal_mutarotase_sf_dom"/>
</dbReference>
<dbReference type="InterPro" id="IPR006101">
    <property type="entry name" value="Glyco_hydro_2"/>
</dbReference>
<dbReference type="InterPro" id="IPR008979">
    <property type="entry name" value="Galactose-bd-like_sf"/>
</dbReference>
<feature type="domain" description="Beta galactosidase small chain/" evidence="11">
    <location>
        <begin position="861"/>
        <end position="1141"/>
    </location>
</feature>
<dbReference type="InterPro" id="IPR014718">
    <property type="entry name" value="GH-type_carb-bd"/>
</dbReference>
<evidence type="ECO:0000256" key="8">
    <source>
        <dbReference type="ARBA" id="ARBA00023295"/>
    </source>
</evidence>
<protein>
    <recommendedName>
        <fullName evidence="5 10">Beta-galactosidase</fullName>
        <ecNumber evidence="5 10">3.2.1.23</ecNumber>
    </recommendedName>
    <alternativeName>
        <fullName evidence="9 10">Lactase</fullName>
    </alternativeName>
</protein>
<dbReference type="InterPro" id="IPR006102">
    <property type="entry name" value="Ig-like_GH2"/>
</dbReference>
<evidence type="ECO:0000256" key="9">
    <source>
        <dbReference type="ARBA" id="ARBA00032230"/>
    </source>
</evidence>
<evidence type="ECO:0000256" key="3">
    <source>
        <dbReference type="ARBA" id="ARBA00007401"/>
    </source>
</evidence>
<dbReference type="Gene3D" id="2.60.40.10">
    <property type="entry name" value="Immunoglobulins"/>
    <property type="match status" value="2"/>
</dbReference>
<dbReference type="PROSITE" id="PS00719">
    <property type="entry name" value="GLYCOSYL_HYDROL_F2_1"/>
    <property type="match status" value="1"/>
</dbReference>
<dbReference type="SUPFAM" id="SSF51445">
    <property type="entry name" value="(Trans)glycosidases"/>
    <property type="match status" value="1"/>
</dbReference>
<evidence type="ECO:0000256" key="1">
    <source>
        <dbReference type="ARBA" id="ARBA00001412"/>
    </source>
</evidence>
<accession>I9UWF0</accession>
<dbReference type="PATRIC" id="fig|997892.3.peg.1539"/>
<dbReference type="Pfam" id="PF02929">
    <property type="entry name" value="Bgal_small_N"/>
    <property type="match status" value="1"/>
</dbReference>
<dbReference type="AlphaFoldDB" id="I9UWF0"/>
<dbReference type="Pfam" id="PF02836">
    <property type="entry name" value="Glyco_hydro_2_C"/>
    <property type="match status" value="1"/>
</dbReference>
<dbReference type="PANTHER" id="PTHR46323">
    <property type="entry name" value="BETA-GALACTOSIDASE"/>
    <property type="match status" value="1"/>
</dbReference>
<dbReference type="EMBL" id="AGXE01000008">
    <property type="protein sequence ID" value="EIY87131.1"/>
    <property type="molecule type" value="Genomic_DNA"/>
</dbReference>
<dbReference type="InterPro" id="IPR017853">
    <property type="entry name" value="GH"/>
</dbReference>
<comment type="similarity">
    <text evidence="3 10">Belongs to the glycosyl hydrolase 2 family.</text>
</comment>
<comment type="catalytic activity">
    <reaction evidence="1 10">
        <text>Hydrolysis of terminal non-reducing beta-D-galactose residues in beta-D-galactosides.</text>
        <dbReference type="EC" id="3.2.1.23"/>
    </reaction>
</comment>
<dbReference type="HOGENOM" id="CLU_002346_1_1_10"/>
<dbReference type="Gene3D" id="2.60.120.260">
    <property type="entry name" value="Galactose-binding domain-like"/>
    <property type="match status" value="1"/>
</dbReference>
<evidence type="ECO:0000256" key="6">
    <source>
        <dbReference type="ARBA" id="ARBA00022801"/>
    </source>
</evidence>
<evidence type="ECO:0000256" key="10">
    <source>
        <dbReference type="RuleBase" id="RU361154"/>
    </source>
</evidence>
<evidence type="ECO:0000313" key="13">
    <source>
        <dbReference type="Proteomes" id="UP000003566"/>
    </source>
</evidence>
<evidence type="ECO:0000256" key="5">
    <source>
        <dbReference type="ARBA" id="ARBA00012756"/>
    </source>
</evidence>
<dbReference type="InterPro" id="IPR050347">
    <property type="entry name" value="Bact_Beta-galactosidase"/>
</dbReference>
<keyword evidence="7" id="KW-0106">Calcium</keyword>
<dbReference type="Pfam" id="PF16353">
    <property type="entry name" value="LacZ_4"/>
    <property type="match status" value="1"/>
</dbReference>
<dbReference type="InterPro" id="IPR023232">
    <property type="entry name" value="Glyco_hydro_2_AS"/>
</dbReference>
<dbReference type="InterPro" id="IPR004199">
    <property type="entry name" value="B-gal_small/dom_5"/>
</dbReference>
<evidence type="ECO:0000256" key="7">
    <source>
        <dbReference type="ARBA" id="ARBA00022837"/>
    </source>
</evidence>
<dbReference type="GO" id="GO:0030246">
    <property type="term" value="F:carbohydrate binding"/>
    <property type="evidence" value="ECO:0007669"/>
    <property type="project" value="InterPro"/>
</dbReference>
<dbReference type="Gene3D" id="3.20.20.80">
    <property type="entry name" value="Glycosidases"/>
    <property type="match status" value="1"/>
</dbReference>
<dbReference type="FunFam" id="3.20.20.80:FF:000123">
    <property type="entry name" value="Beta-galactosidase"/>
    <property type="match status" value="1"/>
</dbReference>
<keyword evidence="8 10" id="KW-0326">Glycosidase</keyword>
<dbReference type="SUPFAM" id="SSF49303">
    <property type="entry name" value="beta-Galactosidase/glucuronidase domain"/>
    <property type="match status" value="2"/>
</dbReference>
<dbReference type="InterPro" id="IPR006103">
    <property type="entry name" value="Glyco_hydro_2_cat"/>
</dbReference>
<proteinExistence type="inferred from homology"/>
<dbReference type="PROSITE" id="PS00608">
    <property type="entry name" value="GLYCOSYL_HYDROL_F2_2"/>
    <property type="match status" value="1"/>
</dbReference>
<comment type="subunit">
    <text evidence="4">Monomer.</text>
</comment>
<dbReference type="InterPro" id="IPR013783">
    <property type="entry name" value="Ig-like_fold"/>
</dbReference>
<dbReference type="Proteomes" id="UP000003566">
    <property type="component" value="Unassembled WGS sequence"/>
</dbReference>
<comment type="caution">
    <text evidence="12">The sequence shown here is derived from an EMBL/GenBank/DDBJ whole genome shotgun (WGS) entry which is preliminary data.</text>
</comment>
<evidence type="ECO:0000256" key="2">
    <source>
        <dbReference type="ARBA" id="ARBA00001913"/>
    </source>
</evidence>
<organism evidence="12 13">
    <name type="scientific">Bacteroides xylanisolvens CL03T12C04</name>
    <dbReference type="NCBI Taxonomy" id="997892"/>
    <lineage>
        <taxon>Bacteria</taxon>
        <taxon>Pseudomonadati</taxon>
        <taxon>Bacteroidota</taxon>
        <taxon>Bacteroidia</taxon>
        <taxon>Bacteroidales</taxon>
        <taxon>Bacteroidaceae</taxon>
        <taxon>Bacteroides</taxon>
    </lineage>
</organism>
<comment type="cofactor">
    <cofactor evidence="2">
        <name>Ca(2+)</name>
        <dbReference type="ChEBI" id="CHEBI:29108"/>
    </cofactor>
</comment>
<dbReference type="PRINTS" id="PR00132">
    <property type="entry name" value="GLHYDRLASE2"/>
</dbReference>
<reference evidence="12 13" key="1">
    <citation type="submission" date="2012-02" db="EMBL/GenBank/DDBJ databases">
        <title>The Genome Sequence of Bacteroides xylanisolvens CL03T12C04.</title>
        <authorList>
            <consortium name="The Broad Institute Genome Sequencing Platform"/>
            <person name="Earl A."/>
            <person name="Ward D."/>
            <person name="Feldgarden M."/>
            <person name="Gevers D."/>
            <person name="Zitomersky N.L."/>
            <person name="Coyne M.J."/>
            <person name="Comstock L.E."/>
            <person name="Young S.K."/>
            <person name="Zeng Q."/>
            <person name="Gargeya S."/>
            <person name="Fitzgerald M."/>
            <person name="Haas B."/>
            <person name="Abouelleil A."/>
            <person name="Alvarado L."/>
            <person name="Arachchi H.M."/>
            <person name="Berlin A."/>
            <person name="Chapman S.B."/>
            <person name="Gearin G."/>
            <person name="Goldberg J."/>
            <person name="Griggs A."/>
            <person name="Gujja S."/>
            <person name="Hansen M."/>
            <person name="Heiman D."/>
            <person name="Howarth C."/>
            <person name="Larimer J."/>
            <person name="Lui A."/>
            <person name="MacDonald P.J.P."/>
            <person name="McCowen C."/>
            <person name="Montmayeur A."/>
            <person name="Murphy C."/>
            <person name="Neiman D."/>
            <person name="Pearson M."/>
            <person name="Priest M."/>
            <person name="Roberts A."/>
            <person name="Saif S."/>
            <person name="Shea T."/>
            <person name="Sisk P."/>
            <person name="Stolte C."/>
            <person name="Sykes S."/>
            <person name="Wortman J."/>
            <person name="Nusbaum C."/>
            <person name="Birren B."/>
        </authorList>
    </citation>
    <scope>NUCLEOTIDE SEQUENCE [LARGE SCALE GENOMIC DNA]</scope>
    <source>
        <strain evidence="12 13">CL03T12C04</strain>
    </source>
</reference>
<dbReference type="EC" id="3.2.1.23" evidence="5 10"/>
<dbReference type="InterPro" id="IPR023230">
    <property type="entry name" value="Glyco_hydro_2_CS"/>
</dbReference>
<dbReference type="SMART" id="SM01038">
    <property type="entry name" value="Bgal_small_N"/>
    <property type="match status" value="1"/>
</dbReference>
<dbReference type="InterPro" id="IPR032312">
    <property type="entry name" value="LacZ_4"/>
</dbReference>
<dbReference type="SUPFAM" id="SSF74650">
    <property type="entry name" value="Galactose mutarotase-like"/>
    <property type="match status" value="1"/>
</dbReference>
<dbReference type="InterPro" id="IPR006104">
    <property type="entry name" value="Glyco_hydro_2_N"/>
</dbReference>
<dbReference type="GO" id="GO:0005990">
    <property type="term" value="P:lactose catabolic process"/>
    <property type="evidence" value="ECO:0007669"/>
    <property type="project" value="TreeGrafter"/>
</dbReference>
<name>I9UWF0_9BACE</name>
<dbReference type="SUPFAM" id="SSF49785">
    <property type="entry name" value="Galactose-binding domain-like"/>
    <property type="match status" value="1"/>
</dbReference>
<evidence type="ECO:0000256" key="4">
    <source>
        <dbReference type="ARBA" id="ARBA00011245"/>
    </source>
</evidence>
<evidence type="ECO:0000313" key="12">
    <source>
        <dbReference type="EMBL" id="EIY87131.1"/>
    </source>
</evidence>
<dbReference type="Gene3D" id="2.70.98.10">
    <property type="match status" value="1"/>
</dbReference>
<sequence length="1144" mass="130686">MLIQYSYFNIRYSNINRMKLSSFPIKERGTKCPFVRLLDMKKKERMKIYTLLLGVLFVSPIQAQTMHDWENHHVLQINREPARAAFTPFSVQKGDGSISLDGTWKFRWTPVPNERVVNFYQTNFNDKDWTDFPVPANWEVNGYGTPIYVSAGYPFKIDPPRVMGEPKTDYTTYKERNPVGQYRRTFVLPAGWEANGQTFLRFEGVMSAFYVWINGERVGYSQGSMEPSEFNVTKYLKSGENQISLEVYRYSDGSYLEDQDFWRFGGIHRSIHLIHTPDIHVRDYAVRTLPASAGDYEDFILQIDPQFSVYRGMTGKGYVLQGVLKDASGKEVATLKGDVEDILDLEHKASRMNEWYPQRGPRKMGRLSAIIKSPERWTAETPYLYKLHLTLQNEEGKVVEQIEQAVGFRSVEIKKGQLLVNGNPVRFRGVNRHEHDPRTARVMSEERMLQDILLMKQANINAVRTSHYPNVSRWYELCDSLGLYVMDEADIEEHGLRGTLASTPDWHAAFMDRAVRMAERDKNYPCIVMWSMGNESGYGPNFAAISAWLHDFDPTRLVHYEGAQGVDGNPDPKTVDVISRFYTRVKQEYLNPGIAEGEDKERAENARWERLLEIAERTNDDRPVMTSEYAHSMGNALGNFKEYWDEIYSNPRMLGGFIWDWVDQGIYKTLPDGRTMVAYGGDFGDKPNLKAFCFNGLLMSDRKTTPKYWEVKKVYEPVELKMENGKLKVTNRNHHIDLSSYRCLWTVSIDGKQKEQGEFTLPEIAPGESETIDLPAFRSLKGTYSLSNKNEKVSKSNKKTEKTLSDCQLKVSIVLKSDALWAKAGHEVACEQFCLQKGDLASADLINKGALQVKEDDKSLLISGRSFSVQWEKKVNGSMTSLIYKDKEMLAHSDDFPVQPVTQVFRAPTDNDKSFGNWLAKDWKLHGMDHPQINLESFHHEKRADGAVIVRIQTSNLYKEGKVVTTSVYTVFSDGTIDLKTTFLPQGVLPEIPRLGTAFCLAPAYDTFTWYGRGPQDNYPDRKTSAMIGLWKGSVAEQYVHYPRPQDSGNKEEVHYLTLTDKQNKGIRVDAVENAFSASALHYTVQDIYEETHDCNLKPRAEVILSMDAAVLGLGNSSCGPGVLKKYAIEKKEHTLHLRISSKQ</sequence>
<keyword evidence="6 10" id="KW-0378">Hydrolase</keyword>
<evidence type="ECO:0000259" key="11">
    <source>
        <dbReference type="SMART" id="SM01038"/>
    </source>
</evidence>
<dbReference type="Pfam" id="PF02837">
    <property type="entry name" value="Glyco_hydro_2_N"/>
    <property type="match status" value="1"/>
</dbReference>
<dbReference type="GO" id="GO:0009341">
    <property type="term" value="C:beta-galactosidase complex"/>
    <property type="evidence" value="ECO:0007669"/>
    <property type="project" value="InterPro"/>
</dbReference>
<dbReference type="Pfam" id="PF00703">
    <property type="entry name" value="Glyco_hydro_2"/>
    <property type="match status" value="1"/>
</dbReference>